<keyword evidence="3" id="KW-1185">Reference proteome</keyword>
<evidence type="ECO:0000256" key="1">
    <source>
        <dbReference type="SAM" id="SignalP"/>
    </source>
</evidence>
<dbReference type="EMBL" id="JBHRSV010000019">
    <property type="protein sequence ID" value="MFC2926547.1"/>
    <property type="molecule type" value="Genomic_DNA"/>
</dbReference>
<accession>A0ABV6ZYW4</accession>
<name>A0ABV6ZYW4_9PROT</name>
<comment type="caution">
    <text evidence="2">The sequence shown here is derived from an EMBL/GenBank/DDBJ whole genome shotgun (WGS) entry which is preliminary data.</text>
</comment>
<dbReference type="Proteomes" id="UP001595379">
    <property type="component" value="Unassembled WGS sequence"/>
</dbReference>
<dbReference type="PROSITE" id="PS51257">
    <property type="entry name" value="PROKAR_LIPOPROTEIN"/>
    <property type="match status" value="1"/>
</dbReference>
<organism evidence="2 3">
    <name type="scientific">Hyphobacterium vulgare</name>
    <dbReference type="NCBI Taxonomy" id="1736751"/>
    <lineage>
        <taxon>Bacteria</taxon>
        <taxon>Pseudomonadati</taxon>
        <taxon>Pseudomonadota</taxon>
        <taxon>Alphaproteobacteria</taxon>
        <taxon>Maricaulales</taxon>
        <taxon>Maricaulaceae</taxon>
        <taxon>Hyphobacterium</taxon>
    </lineage>
</organism>
<protein>
    <recommendedName>
        <fullName evidence="4">Lipoprotein</fullName>
    </recommendedName>
</protein>
<keyword evidence="1" id="KW-0732">Signal</keyword>
<gene>
    <name evidence="2" type="ORF">ACFOOR_10560</name>
</gene>
<feature type="signal peptide" evidence="1">
    <location>
        <begin position="1"/>
        <end position="23"/>
    </location>
</feature>
<evidence type="ECO:0008006" key="4">
    <source>
        <dbReference type="Google" id="ProtNLM"/>
    </source>
</evidence>
<sequence>MFKRLVLLAPVIALAGCSSLRDAPDNPGPCPSALTLYDASRVVNLHGEAVYDNVGFTGEIMAVRSLCRYYEDRPIVASLELDMGFGRGPAATGSTHTYQFFVAVTRRDVAVIEKQVFPIEVTFRAGEDRIYLQETIDEITIPRASAETAGDNFEIIVGFELTPEQLAWNRTGQRFRVDAGQDD</sequence>
<evidence type="ECO:0000313" key="2">
    <source>
        <dbReference type="EMBL" id="MFC2926547.1"/>
    </source>
</evidence>
<reference evidence="3" key="1">
    <citation type="journal article" date="2019" name="Int. J. Syst. Evol. Microbiol.">
        <title>The Global Catalogue of Microorganisms (GCM) 10K type strain sequencing project: providing services to taxonomists for standard genome sequencing and annotation.</title>
        <authorList>
            <consortium name="The Broad Institute Genomics Platform"/>
            <consortium name="The Broad Institute Genome Sequencing Center for Infectious Disease"/>
            <person name="Wu L."/>
            <person name="Ma J."/>
        </authorList>
    </citation>
    <scope>NUCLEOTIDE SEQUENCE [LARGE SCALE GENOMIC DNA]</scope>
    <source>
        <strain evidence="3">KCTC 52487</strain>
    </source>
</reference>
<proteinExistence type="predicted"/>
<feature type="chain" id="PRO_5046751824" description="Lipoprotein" evidence="1">
    <location>
        <begin position="24"/>
        <end position="183"/>
    </location>
</feature>
<evidence type="ECO:0000313" key="3">
    <source>
        <dbReference type="Proteomes" id="UP001595379"/>
    </source>
</evidence>
<dbReference type="RefSeq" id="WP_343164333.1">
    <property type="nucleotide sequence ID" value="NZ_JBHRSV010000019.1"/>
</dbReference>